<sequence length="241" mass="26661">MGCCEVFTRCISAVFATFFMISGIGLIAYGGFSWYCILITNSDKVIKGQDTLIPPVAIIVFGITLIIVYCAILILLAFCQISFGGYCIQAYNSPKYKANLDLQLSADMKQAVINYENSPQRMDEIQTLVSVYLHYNLVIITNIIIIKVKILLLKLKCCGHVDPLNEYGEDKLPLSCCDSSDRTCTKDNIHEDSCTDLVYKFILATSSIVGCISIVIGAAEVCKCKHITTVQSNLHFEVHGK</sequence>
<evidence type="ECO:0000256" key="3">
    <source>
        <dbReference type="ARBA" id="ARBA00022989"/>
    </source>
</evidence>
<dbReference type="GO" id="GO:0016020">
    <property type="term" value="C:membrane"/>
    <property type="evidence" value="ECO:0007669"/>
    <property type="project" value="UniProtKB-SubCell"/>
</dbReference>
<comment type="subcellular location">
    <subcellularLocation>
        <location evidence="1">Membrane</location>
        <topology evidence="1">Multi-pass membrane protein</topology>
    </subcellularLocation>
</comment>
<dbReference type="AlphaFoldDB" id="A0AAV8ZRI2"/>
<evidence type="ECO:0000256" key="2">
    <source>
        <dbReference type="ARBA" id="ARBA00022692"/>
    </source>
</evidence>
<dbReference type="Proteomes" id="UP001162156">
    <property type="component" value="Unassembled WGS sequence"/>
</dbReference>
<dbReference type="EMBL" id="JANEYF010000753">
    <property type="protein sequence ID" value="KAJ8968161.1"/>
    <property type="molecule type" value="Genomic_DNA"/>
</dbReference>
<keyword evidence="3 5" id="KW-1133">Transmembrane helix</keyword>
<keyword evidence="7" id="KW-1185">Reference proteome</keyword>
<evidence type="ECO:0000313" key="7">
    <source>
        <dbReference type="Proteomes" id="UP001162156"/>
    </source>
</evidence>
<dbReference type="Pfam" id="PF00335">
    <property type="entry name" value="Tetraspanin"/>
    <property type="match status" value="1"/>
</dbReference>
<evidence type="ECO:0000256" key="4">
    <source>
        <dbReference type="ARBA" id="ARBA00023136"/>
    </source>
</evidence>
<reference evidence="6" key="1">
    <citation type="journal article" date="2023" name="Insect Mol. Biol.">
        <title>Genome sequencing provides insights into the evolution of gene families encoding plant cell wall-degrading enzymes in longhorned beetles.</title>
        <authorList>
            <person name="Shin N.R."/>
            <person name="Okamura Y."/>
            <person name="Kirsch R."/>
            <person name="Pauchet Y."/>
        </authorList>
    </citation>
    <scope>NUCLEOTIDE SEQUENCE</scope>
    <source>
        <strain evidence="6">RBIC_L_NR</strain>
    </source>
</reference>
<proteinExistence type="predicted"/>
<feature type="transmembrane region" description="Helical" evidence="5">
    <location>
        <begin position="52"/>
        <end position="78"/>
    </location>
</feature>
<protein>
    <recommendedName>
        <fullName evidence="8">Tetraspanin</fullName>
    </recommendedName>
</protein>
<name>A0AAV8ZRI2_9CUCU</name>
<evidence type="ECO:0000313" key="6">
    <source>
        <dbReference type="EMBL" id="KAJ8968161.1"/>
    </source>
</evidence>
<dbReference type="InterPro" id="IPR008952">
    <property type="entry name" value="Tetraspanin_EC2_sf"/>
</dbReference>
<feature type="transmembrane region" description="Helical" evidence="5">
    <location>
        <begin position="15"/>
        <end position="40"/>
    </location>
</feature>
<keyword evidence="2 5" id="KW-0812">Transmembrane</keyword>
<gene>
    <name evidence="6" type="ORF">NQ314_002418</name>
</gene>
<dbReference type="SUPFAM" id="SSF48652">
    <property type="entry name" value="Tetraspanin"/>
    <property type="match status" value="1"/>
</dbReference>
<evidence type="ECO:0000256" key="5">
    <source>
        <dbReference type="SAM" id="Phobius"/>
    </source>
</evidence>
<evidence type="ECO:0008006" key="8">
    <source>
        <dbReference type="Google" id="ProtNLM"/>
    </source>
</evidence>
<evidence type="ECO:0000256" key="1">
    <source>
        <dbReference type="ARBA" id="ARBA00004141"/>
    </source>
</evidence>
<comment type="caution">
    <text evidence="6">The sequence shown here is derived from an EMBL/GenBank/DDBJ whole genome shotgun (WGS) entry which is preliminary data.</text>
</comment>
<keyword evidence="4 5" id="KW-0472">Membrane</keyword>
<accession>A0AAV8ZRI2</accession>
<feature type="transmembrane region" description="Helical" evidence="5">
    <location>
        <begin position="125"/>
        <end position="146"/>
    </location>
</feature>
<organism evidence="6 7">
    <name type="scientific">Rhamnusium bicolor</name>
    <dbReference type="NCBI Taxonomy" id="1586634"/>
    <lineage>
        <taxon>Eukaryota</taxon>
        <taxon>Metazoa</taxon>
        <taxon>Ecdysozoa</taxon>
        <taxon>Arthropoda</taxon>
        <taxon>Hexapoda</taxon>
        <taxon>Insecta</taxon>
        <taxon>Pterygota</taxon>
        <taxon>Neoptera</taxon>
        <taxon>Endopterygota</taxon>
        <taxon>Coleoptera</taxon>
        <taxon>Polyphaga</taxon>
        <taxon>Cucujiformia</taxon>
        <taxon>Chrysomeloidea</taxon>
        <taxon>Cerambycidae</taxon>
        <taxon>Lepturinae</taxon>
        <taxon>Rhagiini</taxon>
        <taxon>Rhamnusium</taxon>
    </lineage>
</organism>
<dbReference type="InterPro" id="IPR018499">
    <property type="entry name" value="Tetraspanin/Peripherin"/>
</dbReference>